<feature type="region of interest" description="Disordered" evidence="1">
    <location>
        <begin position="93"/>
        <end position="112"/>
    </location>
</feature>
<organism evidence="4 5">
    <name type="scientific">Marinobacterium stanieri</name>
    <dbReference type="NCBI Taxonomy" id="49186"/>
    <lineage>
        <taxon>Bacteria</taxon>
        <taxon>Pseudomonadati</taxon>
        <taxon>Pseudomonadota</taxon>
        <taxon>Gammaproteobacteria</taxon>
        <taxon>Oceanospirillales</taxon>
        <taxon>Oceanospirillaceae</taxon>
        <taxon>Marinobacterium</taxon>
    </lineage>
</organism>
<keyword evidence="5" id="KW-1185">Reference proteome</keyword>
<keyword evidence="2" id="KW-0732">Signal</keyword>
<feature type="signal peptide" evidence="2">
    <location>
        <begin position="1"/>
        <end position="18"/>
    </location>
</feature>
<evidence type="ECO:0000256" key="2">
    <source>
        <dbReference type="SAM" id="SignalP"/>
    </source>
</evidence>
<dbReference type="PROSITE" id="PS51257">
    <property type="entry name" value="PROKAR_LIPOPROTEIN"/>
    <property type="match status" value="1"/>
</dbReference>
<dbReference type="Gene3D" id="2.40.70.10">
    <property type="entry name" value="Acid Proteases"/>
    <property type="match status" value="1"/>
</dbReference>
<reference evidence="4 5" key="1">
    <citation type="submission" date="2017-01" db="EMBL/GenBank/DDBJ databases">
        <authorList>
            <person name="Mah S.A."/>
            <person name="Swanson W.J."/>
            <person name="Moy G.W."/>
            <person name="Vacquier V.D."/>
        </authorList>
    </citation>
    <scope>NUCLEOTIDE SEQUENCE [LARGE SCALE GENOMIC DNA]</scope>
    <source>
        <strain evidence="4 5">DSM 7027</strain>
    </source>
</reference>
<dbReference type="PANTHER" id="PTHR38037:SF2">
    <property type="entry name" value="ATP-DEPENDENT ZINC PROTEASE DOMAIN-CONTAINING PROTEIN-RELATED"/>
    <property type="match status" value="1"/>
</dbReference>
<feature type="compositionally biased region" description="Polar residues" evidence="1">
    <location>
        <begin position="103"/>
        <end position="112"/>
    </location>
</feature>
<evidence type="ECO:0000256" key="1">
    <source>
        <dbReference type="SAM" id="MobiDB-lite"/>
    </source>
</evidence>
<dbReference type="InterPro" id="IPR021109">
    <property type="entry name" value="Peptidase_aspartic_dom_sf"/>
</dbReference>
<evidence type="ECO:0000313" key="5">
    <source>
        <dbReference type="Proteomes" id="UP000186895"/>
    </source>
</evidence>
<dbReference type="SUPFAM" id="SSF50630">
    <property type="entry name" value="Acid proteases"/>
    <property type="match status" value="1"/>
</dbReference>
<dbReference type="EMBL" id="FTMN01000012">
    <property type="protein sequence ID" value="SIQ96883.1"/>
    <property type="molecule type" value="Genomic_DNA"/>
</dbReference>
<dbReference type="Pfam" id="PF05618">
    <property type="entry name" value="Zn_protease"/>
    <property type="match status" value="1"/>
</dbReference>
<accession>A0A1N6X3J1</accession>
<name>A0A1N6X3J1_9GAMM</name>
<sequence>MHTSKGTLRRAFSLVLFAALLSACSHDRYLFIERADLNQLNQQLHQQQSRLETLAAVNQQQLDTLNQTQRYQHQEMSAALKEQSRSLAQLQYTRPPARPANPSPTTNQTSGRYQGKLVVGEVEKFFLATPGLIFDARIDSGATTSSLHATNIQPFERDGEDWVRFEIAHPEAEEPIVLERPLSRRARIIQANSEEAERRPVVELPFVIGDHRQSAEFTLNDRGHLTYPVLIGRNVLRDVMLIDVGREHVTQLPEGLKTPDSQEDSQ</sequence>
<dbReference type="STRING" id="49186.SAMN05421647_112101"/>
<evidence type="ECO:0000313" key="4">
    <source>
        <dbReference type="EMBL" id="SIQ96883.1"/>
    </source>
</evidence>
<dbReference type="PANTHER" id="PTHR38037">
    <property type="entry name" value="ZN_PROTEASE DOMAIN-CONTAINING PROTEIN"/>
    <property type="match status" value="1"/>
</dbReference>
<dbReference type="Proteomes" id="UP000186895">
    <property type="component" value="Unassembled WGS sequence"/>
</dbReference>
<dbReference type="InterPro" id="IPR008503">
    <property type="entry name" value="Asp_endopeptidase"/>
</dbReference>
<dbReference type="RefSeq" id="WP_076465906.1">
    <property type="nucleotide sequence ID" value="NZ_FTMN01000012.1"/>
</dbReference>
<protein>
    <submittedName>
        <fullName evidence="4">Uncharacterized conserved protein</fullName>
    </submittedName>
</protein>
<proteinExistence type="predicted"/>
<feature type="chain" id="PRO_5012161795" evidence="2">
    <location>
        <begin position="19"/>
        <end position="266"/>
    </location>
</feature>
<evidence type="ECO:0000259" key="3">
    <source>
        <dbReference type="Pfam" id="PF05618"/>
    </source>
</evidence>
<dbReference type="AlphaFoldDB" id="A0A1N6X3J1"/>
<gene>
    <name evidence="4" type="ORF">SAMN05421647_112101</name>
</gene>
<feature type="domain" description="Retropepsin-like aspartic endopeptidase" evidence="3">
    <location>
        <begin position="118"/>
        <end position="250"/>
    </location>
</feature>
<dbReference type="eggNOG" id="COG4067">
    <property type="taxonomic scope" value="Bacteria"/>
</dbReference>